<feature type="domain" description="NAD-dependent epimerase/dehydratase" evidence="4">
    <location>
        <begin position="3"/>
        <end position="111"/>
    </location>
</feature>
<dbReference type="PANTHER" id="PTHR43103">
    <property type="entry name" value="NUCLEOSIDE-DIPHOSPHATE-SUGAR EPIMERASE"/>
    <property type="match status" value="1"/>
</dbReference>
<dbReference type="Pfam" id="PF01370">
    <property type="entry name" value="Epimerase"/>
    <property type="match status" value="1"/>
</dbReference>
<evidence type="ECO:0000256" key="3">
    <source>
        <dbReference type="ARBA" id="ARBA00023027"/>
    </source>
</evidence>
<evidence type="ECO:0000313" key="5">
    <source>
        <dbReference type="EMBL" id="SVC19819.1"/>
    </source>
</evidence>
<evidence type="ECO:0000259" key="4">
    <source>
        <dbReference type="Pfam" id="PF01370"/>
    </source>
</evidence>
<dbReference type="GO" id="GO:0016491">
    <property type="term" value="F:oxidoreductase activity"/>
    <property type="evidence" value="ECO:0007669"/>
    <property type="project" value="UniProtKB-KW"/>
</dbReference>
<gene>
    <name evidence="5" type="ORF">METZ01_LOCUS272673</name>
</gene>
<name>A0A382K6L7_9ZZZZ</name>
<dbReference type="SUPFAM" id="SSF51735">
    <property type="entry name" value="NAD(P)-binding Rossmann-fold domains"/>
    <property type="match status" value="1"/>
</dbReference>
<protein>
    <recommendedName>
        <fullName evidence="4">NAD-dependent epimerase/dehydratase domain-containing protein</fullName>
    </recommendedName>
</protein>
<proteinExistence type="inferred from homology"/>
<dbReference type="EMBL" id="UINC01078598">
    <property type="protein sequence ID" value="SVC19819.1"/>
    <property type="molecule type" value="Genomic_DNA"/>
</dbReference>
<evidence type="ECO:0000256" key="2">
    <source>
        <dbReference type="ARBA" id="ARBA00023002"/>
    </source>
</evidence>
<dbReference type="PANTHER" id="PTHR43103:SF5">
    <property type="entry name" value="4-EPIMERASE, PUTATIVE (AFU_ORTHOLOGUE AFUA_7G00360)-RELATED"/>
    <property type="match status" value="1"/>
</dbReference>
<keyword evidence="2" id="KW-0560">Oxidoreductase</keyword>
<dbReference type="Gene3D" id="3.40.50.720">
    <property type="entry name" value="NAD(P)-binding Rossmann-like Domain"/>
    <property type="match status" value="1"/>
</dbReference>
<dbReference type="AlphaFoldDB" id="A0A382K6L7"/>
<accession>A0A382K6L7</accession>
<sequence>MKILITGACGFIGRQLIAELQSRGHSLRLLDMTRPEDATVFRGNGERAHIPLVTDWPFVQAEITDEAAMFAAAADMDAVVNLAGEPRGLPEIGVATFKSNAMGTFVAIDAAQ</sequence>
<keyword evidence="3" id="KW-0520">NAD</keyword>
<dbReference type="InterPro" id="IPR001509">
    <property type="entry name" value="Epimerase_deHydtase"/>
</dbReference>
<evidence type="ECO:0000256" key="1">
    <source>
        <dbReference type="ARBA" id="ARBA00007637"/>
    </source>
</evidence>
<dbReference type="InterPro" id="IPR036291">
    <property type="entry name" value="NAD(P)-bd_dom_sf"/>
</dbReference>
<organism evidence="5">
    <name type="scientific">marine metagenome</name>
    <dbReference type="NCBI Taxonomy" id="408172"/>
    <lineage>
        <taxon>unclassified sequences</taxon>
        <taxon>metagenomes</taxon>
        <taxon>ecological metagenomes</taxon>
    </lineage>
</organism>
<comment type="similarity">
    <text evidence="1">Belongs to the NAD(P)-dependent epimerase/dehydratase family.</text>
</comment>
<reference evidence="5" key="1">
    <citation type="submission" date="2018-05" db="EMBL/GenBank/DDBJ databases">
        <authorList>
            <person name="Lanie J.A."/>
            <person name="Ng W.-L."/>
            <person name="Kazmierczak K.M."/>
            <person name="Andrzejewski T.M."/>
            <person name="Davidsen T.M."/>
            <person name="Wayne K.J."/>
            <person name="Tettelin H."/>
            <person name="Glass J.I."/>
            <person name="Rusch D."/>
            <person name="Podicherti R."/>
            <person name="Tsui H.-C.T."/>
            <person name="Winkler M.E."/>
        </authorList>
    </citation>
    <scope>NUCLEOTIDE SEQUENCE</scope>
</reference>
<feature type="non-terminal residue" evidence="5">
    <location>
        <position position="112"/>
    </location>
</feature>